<evidence type="ECO:0000259" key="7">
    <source>
        <dbReference type="Pfam" id="PF02771"/>
    </source>
</evidence>
<feature type="region of interest" description="Disordered" evidence="5">
    <location>
        <begin position="1"/>
        <end position="26"/>
    </location>
</feature>
<dbReference type="SUPFAM" id="SSF56645">
    <property type="entry name" value="Acyl-CoA dehydrogenase NM domain-like"/>
    <property type="match status" value="1"/>
</dbReference>
<gene>
    <name evidence="9" type="ORF">MPL1032_130115</name>
</gene>
<feature type="domain" description="Acyl-CoA dehydrogenase/oxidase N-terminal" evidence="7">
    <location>
        <begin position="36"/>
        <end position="136"/>
    </location>
</feature>
<dbReference type="InterPro" id="IPR036250">
    <property type="entry name" value="AcylCo_DH-like_C"/>
</dbReference>
<dbReference type="InterPro" id="IPR013107">
    <property type="entry name" value="Acyl-CoA_DH_C"/>
</dbReference>
<name>A0A0K2VQC3_MESPL</name>
<dbReference type="InterPro" id="IPR013786">
    <property type="entry name" value="AcylCoA_DH/ox_N"/>
</dbReference>
<dbReference type="Gene3D" id="1.20.140.10">
    <property type="entry name" value="Butyryl-CoA Dehydrogenase, subunit A, domain 3"/>
    <property type="match status" value="1"/>
</dbReference>
<evidence type="ECO:0000256" key="5">
    <source>
        <dbReference type="SAM" id="MobiDB-lite"/>
    </source>
</evidence>
<accession>A0A0K2VQC3</accession>
<dbReference type="GO" id="GO:0050660">
    <property type="term" value="F:flavin adenine dinucleotide binding"/>
    <property type="evidence" value="ECO:0007669"/>
    <property type="project" value="InterPro"/>
</dbReference>
<comment type="similarity">
    <text evidence="3">Belongs to the HpaH/HsaA monooxygenase family.</text>
</comment>
<reference evidence="10" key="1">
    <citation type="submission" date="2014-08" db="EMBL/GenBank/DDBJ databases">
        <authorList>
            <person name="Edwards T."/>
        </authorList>
    </citation>
    <scope>NUCLEOTIDE SEQUENCE [LARGE SCALE GENOMIC DNA]</scope>
</reference>
<dbReference type="EMBL" id="CCND01000005">
    <property type="protein sequence ID" value="CDX51052.1"/>
    <property type="molecule type" value="Genomic_DNA"/>
</dbReference>
<dbReference type="Proteomes" id="UP000182888">
    <property type="component" value="Unassembled WGS sequence"/>
</dbReference>
<dbReference type="Gene3D" id="2.40.110.10">
    <property type="entry name" value="Butyryl-CoA Dehydrogenase, subunit A, domain 2"/>
    <property type="match status" value="1"/>
</dbReference>
<protein>
    <submittedName>
        <fullName evidence="9">Acyl-CoA dehydrogenase type 2 domain protein</fullName>
    </submittedName>
</protein>
<dbReference type="Pfam" id="PF02770">
    <property type="entry name" value="Acyl-CoA_dh_M"/>
    <property type="match status" value="1"/>
</dbReference>
<evidence type="ECO:0000259" key="6">
    <source>
        <dbReference type="Pfam" id="PF02770"/>
    </source>
</evidence>
<evidence type="ECO:0000313" key="9">
    <source>
        <dbReference type="EMBL" id="CDX51052.1"/>
    </source>
</evidence>
<dbReference type="InterPro" id="IPR046373">
    <property type="entry name" value="Acyl-CoA_Oxase/DH_mid-dom_sf"/>
</dbReference>
<dbReference type="InterPro" id="IPR009100">
    <property type="entry name" value="AcylCoA_DH/oxidase_NM_dom_sf"/>
</dbReference>
<dbReference type="PANTHER" id="PTHR48083:SF19">
    <property type="entry name" value="FLAVIN-DEPENDENT MONOOXYGENASE, OXYGENASE SUBUNIT HSAA"/>
    <property type="match status" value="1"/>
</dbReference>
<feature type="compositionally biased region" description="Basic and acidic residues" evidence="5">
    <location>
        <begin position="1"/>
        <end position="14"/>
    </location>
</feature>
<dbReference type="GO" id="GO:0005737">
    <property type="term" value="C:cytoplasm"/>
    <property type="evidence" value="ECO:0007669"/>
    <property type="project" value="TreeGrafter"/>
</dbReference>
<dbReference type="AlphaFoldDB" id="A0A0K2VQC3"/>
<dbReference type="PANTHER" id="PTHR48083">
    <property type="entry name" value="MEDIUM-CHAIN SPECIFIC ACYL-COA DEHYDROGENASE, MITOCHONDRIAL-RELATED"/>
    <property type="match status" value="1"/>
</dbReference>
<dbReference type="Pfam" id="PF08028">
    <property type="entry name" value="Acyl-CoA_dh_2"/>
    <property type="match status" value="1"/>
</dbReference>
<evidence type="ECO:0000256" key="3">
    <source>
        <dbReference type="ARBA" id="ARBA00049661"/>
    </source>
</evidence>
<feature type="coiled-coil region" evidence="4">
    <location>
        <begin position="304"/>
        <end position="331"/>
    </location>
</feature>
<keyword evidence="4" id="KW-0175">Coiled coil</keyword>
<dbReference type="GO" id="GO:0003995">
    <property type="term" value="F:acyl-CoA dehydrogenase activity"/>
    <property type="evidence" value="ECO:0007669"/>
    <property type="project" value="TreeGrafter"/>
</dbReference>
<dbReference type="InterPro" id="IPR037069">
    <property type="entry name" value="AcylCoA_DH/ox_N_sf"/>
</dbReference>
<dbReference type="GO" id="GO:0033539">
    <property type="term" value="P:fatty acid beta-oxidation using acyl-CoA dehydrogenase"/>
    <property type="evidence" value="ECO:0007669"/>
    <property type="project" value="TreeGrafter"/>
</dbReference>
<dbReference type="GO" id="GO:0016712">
    <property type="term" value="F:oxidoreductase activity, acting on paired donors, with incorporation or reduction of molecular oxygen, reduced flavin or flavoprotein as one donor, and incorporation of one atom of oxygen"/>
    <property type="evidence" value="ECO:0007669"/>
    <property type="project" value="TreeGrafter"/>
</dbReference>
<proteinExistence type="inferred from homology"/>
<dbReference type="Gene3D" id="1.10.540.10">
    <property type="entry name" value="Acyl-CoA dehydrogenase/oxidase, N-terminal domain"/>
    <property type="match status" value="1"/>
</dbReference>
<keyword evidence="2" id="KW-0560">Oxidoreductase</keyword>
<dbReference type="SUPFAM" id="SSF47203">
    <property type="entry name" value="Acyl-CoA dehydrogenase C-terminal domain-like"/>
    <property type="match status" value="1"/>
</dbReference>
<organism evidence="9 10">
    <name type="scientific">Mesorhizobium plurifarium</name>
    <dbReference type="NCBI Taxonomy" id="69974"/>
    <lineage>
        <taxon>Bacteria</taxon>
        <taxon>Pseudomonadati</taxon>
        <taxon>Pseudomonadota</taxon>
        <taxon>Alphaproteobacteria</taxon>
        <taxon>Hyphomicrobiales</taxon>
        <taxon>Phyllobacteriaceae</taxon>
        <taxon>Mesorhizobium</taxon>
    </lineage>
</organism>
<evidence type="ECO:0000313" key="10">
    <source>
        <dbReference type="Proteomes" id="UP000182888"/>
    </source>
</evidence>
<dbReference type="Pfam" id="PF02771">
    <property type="entry name" value="Acyl-CoA_dh_N"/>
    <property type="match status" value="1"/>
</dbReference>
<dbReference type="InterPro" id="IPR006091">
    <property type="entry name" value="Acyl-CoA_Oxase/DH_mid-dom"/>
</dbReference>
<evidence type="ECO:0000256" key="1">
    <source>
        <dbReference type="ARBA" id="ARBA00022630"/>
    </source>
</evidence>
<evidence type="ECO:0000259" key="8">
    <source>
        <dbReference type="Pfam" id="PF08028"/>
    </source>
</evidence>
<evidence type="ECO:0000256" key="2">
    <source>
        <dbReference type="ARBA" id="ARBA00023002"/>
    </source>
</evidence>
<feature type="domain" description="Acyl-CoA dehydrogenase C-terminal" evidence="8">
    <location>
        <begin position="259"/>
        <end position="391"/>
    </location>
</feature>
<feature type="compositionally biased region" description="Low complexity" evidence="5">
    <location>
        <begin position="15"/>
        <end position="26"/>
    </location>
</feature>
<dbReference type="InterPro" id="IPR023922">
    <property type="entry name" value="S04_starv_induced_SfnB"/>
</dbReference>
<feature type="domain" description="Acyl-CoA oxidase/dehydrogenase middle" evidence="6">
    <location>
        <begin position="149"/>
        <end position="232"/>
    </location>
</feature>
<dbReference type="NCBIfam" id="TIGR04022">
    <property type="entry name" value="sulfur_SfnB"/>
    <property type="match status" value="1"/>
</dbReference>
<dbReference type="PIRSF" id="PIRSF016578">
    <property type="entry name" value="HsaA"/>
    <property type="match status" value="1"/>
</dbReference>
<evidence type="ECO:0000256" key="4">
    <source>
        <dbReference type="SAM" id="Coils"/>
    </source>
</evidence>
<dbReference type="InterPro" id="IPR050741">
    <property type="entry name" value="Acyl-CoA_dehydrogenase"/>
</dbReference>
<sequence length="416" mass="44981">MGASVKKAEPHGREAFPAPSRPASPAHVIRTDEEAVAVARKLAAQFAEGAAERDRDRRLPTAELDIFSQSGLWGITVPRAFGGAGVSQATVAEVFKIIAAADPSLAQIPQNHFEITDLIRATGSDAQKRALFGLVLSGLRLGNAFSEFKGKNVEDFETRIARHGDGYIVNGEKFYSTGALFAHLVPIVAIDEDGKVRVAIVDRDAPGLEVIDDWSSFGQRTTASGTVVIRDVAAPAERVLPAYLAYDQASPAGPQSQLAHASIDAGIARGAIETTIRLVRDHARPWIDSGKERASDDPYTIAQIGELKIRLHAAEALLERAAHEVDKAIARPEIDAIALAKVAVAEAKVLTTDIAIQATNKLFELAGTRSTLAAHHLDRLWRDARTHTLHDPVRWKYHAVGQYYLNGVNPPLHSWI</sequence>
<keyword evidence="1" id="KW-0285">Flavoprotein</keyword>